<gene>
    <name evidence="1" type="ORF">PACLA_8A064434</name>
</gene>
<dbReference type="Proteomes" id="UP001152795">
    <property type="component" value="Unassembled WGS sequence"/>
</dbReference>
<dbReference type="EMBL" id="CACRXK020002113">
    <property type="protein sequence ID" value="CAB3992734.1"/>
    <property type="molecule type" value="Genomic_DNA"/>
</dbReference>
<evidence type="ECO:0000313" key="2">
    <source>
        <dbReference type="Proteomes" id="UP001152795"/>
    </source>
</evidence>
<comment type="caution">
    <text evidence="1">The sequence shown here is derived from an EMBL/GenBank/DDBJ whole genome shotgun (WGS) entry which is preliminary data.</text>
</comment>
<evidence type="ECO:0000313" key="1">
    <source>
        <dbReference type="EMBL" id="CAB3992734.1"/>
    </source>
</evidence>
<protein>
    <submittedName>
        <fullName evidence="1">Uncharacterized protein</fullName>
    </submittedName>
</protein>
<dbReference type="OrthoDB" id="5980149at2759"/>
<sequence>MPHELTTDSQNERQTVLEDNSFITNITERMPPKINFKTLLGKRDNAIHALKELFEEFETVFEIQPQLKRLEQIFTILETKYRSIKEQQEFIADKYVEGGVEETLKEAHKKIGDAVKEEYLKISKKFAAYQKEVSSKKPQEETETLKAMTSAVLK</sequence>
<organism evidence="1 2">
    <name type="scientific">Paramuricea clavata</name>
    <name type="common">Red gorgonian</name>
    <name type="synonym">Violescent sea-whip</name>
    <dbReference type="NCBI Taxonomy" id="317549"/>
    <lineage>
        <taxon>Eukaryota</taxon>
        <taxon>Metazoa</taxon>
        <taxon>Cnidaria</taxon>
        <taxon>Anthozoa</taxon>
        <taxon>Octocorallia</taxon>
        <taxon>Malacalcyonacea</taxon>
        <taxon>Plexauridae</taxon>
        <taxon>Paramuricea</taxon>
    </lineage>
</organism>
<keyword evidence="2" id="KW-1185">Reference proteome</keyword>
<reference evidence="1" key="1">
    <citation type="submission" date="2020-04" db="EMBL/GenBank/DDBJ databases">
        <authorList>
            <person name="Alioto T."/>
            <person name="Alioto T."/>
            <person name="Gomez Garrido J."/>
        </authorList>
    </citation>
    <scope>NUCLEOTIDE SEQUENCE</scope>
    <source>
        <strain evidence="1">A484AB</strain>
    </source>
</reference>
<name>A0A7D9DS79_PARCT</name>
<accession>A0A7D9DS79</accession>
<proteinExistence type="predicted"/>
<dbReference type="AlphaFoldDB" id="A0A7D9DS79"/>